<name>A0ACB8RP13_9AGAM</name>
<evidence type="ECO:0000313" key="2">
    <source>
        <dbReference type="Proteomes" id="UP000814033"/>
    </source>
</evidence>
<dbReference type="EMBL" id="MU275937">
    <property type="protein sequence ID" value="KAI0045999.1"/>
    <property type="molecule type" value="Genomic_DNA"/>
</dbReference>
<comment type="caution">
    <text evidence="1">The sequence shown here is derived from an EMBL/GenBank/DDBJ whole genome shotgun (WGS) entry which is preliminary data.</text>
</comment>
<keyword evidence="2" id="KW-1185">Reference proteome</keyword>
<sequence length="85" mass="9669">MRKRGVPKEYTEWITIKLSDRRTTMSFDGYESQSKTMPCGVDQGCPLSGILFQFYNADLLDVPRETDDEHGVAFVDDTAYLAIAR</sequence>
<gene>
    <name evidence="1" type="ORF">FA95DRAFT_1473076</name>
</gene>
<protein>
    <submittedName>
        <fullName evidence="1">Uncharacterized protein</fullName>
    </submittedName>
</protein>
<reference evidence="1" key="1">
    <citation type="submission" date="2021-02" db="EMBL/GenBank/DDBJ databases">
        <authorList>
            <consortium name="DOE Joint Genome Institute"/>
            <person name="Ahrendt S."/>
            <person name="Looney B.P."/>
            <person name="Miyauchi S."/>
            <person name="Morin E."/>
            <person name="Drula E."/>
            <person name="Courty P.E."/>
            <person name="Chicoki N."/>
            <person name="Fauchery L."/>
            <person name="Kohler A."/>
            <person name="Kuo A."/>
            <person name="Labutti K."/>
            <person name="Pangilinan J."/>
            <person name="Lipzen A."/>
            <person name="Riley R."/>
            <person name="Andreopoulos W."/>
            <person name="He G."/>
            <person name="Johnson J."/>
            <person name="Barry K.W."/>
            <person name="Grigoriev I.V."/>
            <person name="Nagy L."/>
            <person name="Hibbett D."/>
            <person name="Henrissat B."/>
            <person name="Matheny P.B."/>
            <person name="Labbe J."/>
            <person name="Martin F."/>
        </authorList>
    </citation>
    <scope>NUCLEOTIDE SEQUENCE</scope>
    <source>
        <strain evidence="1">FP105234-sp</strain>
    </source>
</reference>
<proteinExistence type="predicted"/>
<accession>A0ACB8RP13</accession>
<feature type="non-terminal residue" evidence="1">
    <location>
        <position position="85"/>
    </location>
</feature>
<organism evidence="1 2">
    <name type="scientific">Auriscalpium vulgare</name>
    <dbReference type="NCBI Taxonomy" id="40419"/>
    <lineage>
        <taxon>Eukaryota</taxon>
        <taxon>Fungi</taxon>
        <taxon>Dikarya</taxon>
        <taxon>Basidiomycota</taxon>
        <taxon>Agaricomycotina</taxon>
        <taxon>Agaricomycetes</taxon>
        <taxon>Russulales</taxon>
        <taxon>Auriscalpiaceae</taxon>
        <taxon>Auriscalpium</taxon>
    </lineage>
</organism>
<evidence type="ECO:0000313" key="1">
    <source>
        <dbReference type="EMBL" id="KAI0045999.1"/>
    </source>
</evidence>
<dbReference type="Proteomes" id="UP000814033">
    <property type="component" value="Unassembled WGS sequence"/>
</dbReference>
<reference evidence="1" key="2">
    <citation type="journal article" date="2022" name="New Phytol.">
        <title>Evolutionary transition to the ectomycorrhizal habit in the genomes of a hyperdiverse lineage of mushroom-forming fungi.</title>
        <authorList>
            <person name="Looney B."/>
            <person name="Miyauchi S."/>
            <person name="Morin E."/>
            <person name="Drula E."/>
            <person name="Courty P.E."/>
            <person name="Kohler A."/>
            <person name="Kuo A."/>
            <person name="LaButti K."/>
            <person name="Pangilinan J."/>
            <person name="Lipzen A."/>
            <person name="Riley R."/>
            <person name="Andreopoulos W."/>
            <person name="He G."/>
            <person name="Johnson J."/>
            <person name="Nolan M."/>
            <person name="Tritt A."/>
            <person name="Barry K.W."/>
            <person name="Grigoriev I.V."/>
            <person name="Nagy L.G."/>
            <person name="Hibbett D."/>
            <person name="Henrissat B."/>
            <person name="Matheny P.B."/>
            <person name="Labbe J."/>
            <person name="Martin F.M."/>
        </authorList>
    </citation>
    <scope>NUCLEOTIDE SEQUENCE</scope>
    <source>
        <strain evidence="1">FP105234-sp</strain>
    </source>
</reference>